<dbReference type="OrthoDB" id="9804829at2"/>
<feature type="transmembrane region" description="Helical" evidence="1">
    <location>
        <begin position="120"/>
        <end position="139"/>
    </location>
</feature>
<name>A0A2V3W066_9BACI</name>
<keyword evidence="1" id="KW-0812">Transmembrane</keyword>
<keyword evidence="1" id="KW-1133">Transmembrane helix</keyword>
<keyword evidence="1" id="KW-0472">Membrane</keyword>
<organism evidence="2 3">
    <name type="scientific">Streptohalobacillus salinus</name>
    <dbReference type="NCBI Taxonomy" id="621096"/>
    <lineage>
        <taxon>Bacteria</taxon>
        <taxon>Bacillati</taxon>
        <taxon>Bacillota</taxon>
        <taxon>Bacilli</taxon>
        <taxon>Bacillales</taxon>
        <taxon>Bacillaceae</taxon>
        <taxon>Streptohalobacillus</taxon>
    </lineage>
</organism>
<evidence type="ECO:0000313" key="2">
    <source>
        <dbReference type="EMBL" id="PXW87176.1"/>
    </source>
</evidence>
<dbReference type="Pfam" id="PF22564">
    <property type="entry name" value="HAAS"/>
    <property type="match status" value="1"/>
</dbReference>
<evidence type="ECO:0000256" key="1">
    <source>
        <dbReference type="SAM" id="Phobius"/>
    </source>
</evidence>
<keyword evidence="3" id="KW-1185">Reference proteome</keyword>
<gene>
    <name evidence="2" type="ORF">DES38_11714</name>
</gene>
<sequence length="190" mass="20945">MDKKSYLQELTYHLRSLPTREQRLILADIEDQFKIGAIDGKNEQTLILELGPPERIAANYVTPSDGPTSAEPFEREPDVDFGTGQQQRVNLGRLLVVVLVNVIFIIGPVIGFYGLLIGGWALIATGLMSPVIWLASLFFRAPVALVTEGSWLAIGFGIALIASALWYLLTKGVASMTRKYIELLSNWVKG</sequence>
<dbReference type="EMBL" id="QJJR01000017">
    <property type="protein sequence ID" value="PXW87176.1"/>
    <property type="molecule type" value="Genomic_DNA"/>
</dbReference>
<feature type="transmembrane region" description="Helical" evidence="1">
    <location>
        <begin position="151"/>
        <end position="169"/>
    </location>
</feature>
<dbReference type="Proteomes" id="UP000247922">
    <property type="component" value="Unassembled WGS sequence"/>
</dbReference>
<accession>A0A2V3W066</accession>
<reference evidence="2 3" key="1">
    <citation type="submission" date="2018-05" db="EMBL/GenBank/DDBJ databases">
        <title>Genomic Encyclopedia of Type Strains, Phase IV (KMG-IV): sequencing the most valuable type-strain genomes for metagenomic binning, comparative biology and taxonomic classification.</title>
        <authorList>
            <person name="Goeker M."/>
        </authorList>
    </citation>
    <scope>NUCLEOTIDE SEQUENCE [LARGE SCALE GENOMIC DNA]</scope>
    <source>
        <strain evidence="2 3">DSM 22440</strain>
    </source>
</reference>
<feature type="transmembrane region" description="Helical" evidence="1">
    <location>
        <begin position="94"/>
        <end position="114"/>
    </location>
</feature>
<proteinExistence type="predicted"/>
<dbReference type="RefSeq" id="WP_110252136.1">
    <property type="nucleotide sequence ID" value="NZ_QJJR01000017.1"/>
</dbReference>
<evidence type="ECO:0000313" key="3">
    <source>
        <dbReference type="Proteomes" id="UP000247922"/>
    </source>
</evidence>
<comment type="caution">
    <text evidence="2">The sequence shown here is derived from an EMBL/GenBank/DDBJ whole genome shotgun (WGS) entry which is preliminary data.</text>
</comment>
<dbReference type="AlphaFoldDB" id="A0A2V3W066"/>
<protein>
    <submittedName>
        <fullName evidence="2">Putative membrane protein</fullName>
    </submittedName>
</protein>